<dbReference type="Proteomes" id="UP000824540">
    <property type="component" value="Unassembled WGS sequence"/>
</dbReference>
<sequence length="343" mass="37956">MFSSSRTLDSLCLSDGNPKGELCHILRKRIINHLRRSGNETTQDTYTFQIILDRDQVGPLPTVQQLLDTSFMSCDLKFEEVPSCLMVQMPRFGKGYKMFPRILPTTDLDITDLLHNGALPPSAAGPHHQETVSARLRPNQWPRPSAYPAAVRCPLHPNQPLRDDQNGFSVPEVRACPEVGDFLSRSEEELAAADLGSTGDLVKRLLQDSYMCLYQRPGPEAQINTPDHQTAQINTPDHQTAQINTPNHQTAQINTPNHQTAQINTPNHQTAEINTPDHQPAQINTPDHQPALRNTPDHQTAQINTTNCQTTQITVPNRQGAPVMAVTHQTAPAQIASSVPLTV</sequence>
<name>A0A8T2MJF3_9TELE</name>
<organism evidence="2 3">
    <name type="scientific">Albula glossodonta</name>
    <name type="common">roundjaw bonefish</name>
    <dbReference type="NCBI Taxonomy" id="121402"/>
    <lineage>
        <taxon>Eukaryota</taxon>
        <taxon>Metazoa</taxon>
        <taxon>Chordata</taxon>
        <taxon>Craniata</taxon>
        <taxon>Vertebrata</taxon>
        <taxon>Euteleostomi</taxon>
        <taxon>Actinopterygii</taxon>
        <taxon>Neopterygii</taxon>
        <taxon>Teleostei</taxon>
        <taxon>Albuliformes</taxon>
        <taxon>Albulidae</taxon>
        <taxon>Albula</taxon>
    </lineage>
</organism>
<dbReference type="Gene3D" id="3.90.70.10">
    <property type="entry name" value="Cysteine proteinases"/>
    <property type="match status" value="2"/>
</dbReference>
<keyword evidence="1" id="KW-0963">Cytoplasm</keyword>
<evidence type="ECO:0000256" key="1">
    <source>
        <dbReference type="ARBA" id="ARBA00022490"/>
    </source>
</evidence>
<reference evidence="2" key="1">
    <citation type="thesis" date="2021" institute="BYU ScholarsArchive" country="Provo, UT, USA">
        <title>Applications of and Algorithms for Genome Assembly and Genomic Analyses with an Emphasis on Marine Teleosts.</title>
        <authorList>
            <person name="Pickett B.D."/>
        </authorList>
    </citation>
    <scope>NUCLEOTIDE SEQUENCE</scope>
    <source>
        <strain evidence="2">HI-2016</strain>
    </source>
</reference>
<evidence type="ECO:0000313" key="3">
    <source>
        <dbReference type="Proteomes" id="UP000824540"/>
    </source>
</evidence>
<dbReference type="OrthoDB" id="6287070at2759"/>
<accession>A0A8T2MJF3</accession>
<dbReference type="EMBL" id="JAFBMS010002365">
    <property type="protein sequence ID" value="KAG9328334.1"/>
    <property type="molecule type" value="Genomic_DNA"/>
</dbReference>
<comment type="caution">
    <text evidence="2">The sequence shown here is derived from an EMBL/GenBank/DDBJ whole genome shotgun (WGS) entry which is preliminary data.</text>
</comment>
<gene>
    <name evidence="2" type="ORF">JZ751_014964</name>
</gene>
<keyword evidence="3" id="KW-1185">Reference proteome</keyword>
<evidence type="ECO:0000313" key="2">
    <source>
        <dbReference type="EMBL" id="KAG9328334.1"/>
    </source>
</evidence>
<protein>
    <submittedName>
        <fullName evidence="2">Uncharacterized protein</fullName>
    </submittedName>
</protein>
<dbReference type="PANTHER" id="PTHR11830">
    <property type="entry name" value="40S RIBOSOMAL PROTEIN S3A"/>
    <property type="match status" value="1"/>
</dbReference>
<proteinExistence type="predicted"/>
<dbReference type="AlphaFoldDB" id="A0A8T2MJF3"/>